<dbReference type="GO" id="GO:0003951">
    <property type="term" value="F:NAD+ kinase activity"/>
    <property type="evidence" value="ECO:0007669"/>
    <property type="project" value="UniProtKB-UniRule"/>
</dbReference>
<comment type="subcellular location">
    <subcellularLocation>
        <location evidence="8">Cytoplasm</location>
    </subcellularLocation>
</comment>
<dbReference type="Gene3D" id="2.60.200.30">
    <property type="entry name" value="Probable inorganic polyphosphate/atp-NAD kinase, domain 2"/>
    <property type="match status" value="1"/>
</dbReference>
<comment type="similarity">
    <text evidence="8">Belongs to the NAD kinase family.</text>
</comment>
<keyword evidence="5 8" id="KW-0521">NADP</keyword>
<dbReference type="RefSeq" id="WP_191139818.1">
    <property type="nucleotide sequence ID" value="NZ_JACXAG020000004.1"/>
</dbReference>
<feature type="binding site" evidence="8">
    <location>
        <begin position="142"/>
        <end position="143"/>
    </location>
    <ligand>
        <name>NAD(+)</name>
        <dbReference type="ChEBI" id="CHEBI:57540"/>
    </ligand>
</feature>
<keyword evidence="1 8" id="KW-0808">Transferase</keyword>
<evidence type="ECO:0000256" key="3">
    <source>
        <dbReference type="ARBA" id="ARBA00022777"/>
    </source>
</evidence>
<sequence>MNRIGIFVNETKPKAKEVASELHMLIENKGGKAFLEENMAKVLGLHEKGLSLSQFAEKVDLVFVIGGDGTLLGIARELAAYSLPILGFNVGNMGFLSEAEPDDLSGAVDRVLAGNYCIEKRFMLHTEVIRAGNVMKSGIALNDVGIAKGSFSRMITCNVQMDGRLIGTYSGDGVIVSTPTGSTAYSLSCGGPLVFPGIQALLLTPICPHTLTARPMVLPPESVLDIHVSARHCELEATLDGQVGFCLQSGDLVRVKRANHHTLLVKWKERSFFDVVRKKLQASEQEASDESAKTY</sequence>
<dbReference type="Pfam" id="PF01513">
    <property type="entry name" value="NAD_kinase"/>
    <property type="match status" value="1"/>
</dbReference>
<evidence type="ECO:0000256" key="4">
    <source>
        <dbReference type="ARBA" id="ARBA00022840"/>
    </source>
</evidence>
<dbReference type="InterPro" id="IPR016064">
    <property type="entry name" value="NAD/diacylglycerol_kinase_sf"/>
</dbReference>
<evidence type="ECO:0000313" key="9">
    <source>
        <dbReference type="EMBL" id="MBD1373259.1"/>
    </source>
</evidence>
<reference evidence="9" key="1">
    <citation type="submission" date="2020-09" db="EMBL/GenBank/DDBJ databases">
        <title>A novel bacterium of genus Hazenella, isolated from South China Sea.</title>
        <authorList>
            <person name="Huang H."/>
            <person name="Mo K."/>
            <person name="Hu Y."/>
        </authorList>
    </citation>
    <scope>NUCLEOTIDE SEQUENCE</scope>
    <source>
        <strain evidence="9">IB182357</strain>
    </source>
</reference>
<dbReference type="GO" id="GO:0006741">
    <property type="term" value="P:NADP+ biosynthetic process"/>
    <property type="evidence" value="ECO:0007669"/>
    <property type="project" value="UniProtKB-UniRule"/>
</dbReference>
<dbReference type="GO" id="GO:0046872">
    <property type="term" value="F:metal ion binding"/>
    <property type="evidence" value="ECO:0007669"/>
    <property type="project" value="UniProtKB-UniRule"/>
</dbReference>
<evidence type="ECO:0000256" key="1">
    <source>
        <dbReference type="ARBA" id="ARBA00022679"/>
    </source>
</evidence>
<gene>
    <name evidence="8" type="primary">nadK</name>
    <name evidence="9" type="ORF">IC620_12960</name>
</gene>
<dbReference type="PANTHER" id="PTHR20275:SF0">
    <property type="entry name" value="NAD KINASE"/>
    <property type="match status" value="1"/>
</dbReference>
<comment type="function">
    <text evidence="8">Involved in the regulation of the intracellular balance of NAD and NADP, and is a key enzyme in the biosynthesis of NADP. Catalyzes specifically the phosphorylation on 2'-hydroxyl of the adenosine moiety of NAD to yield NADP.</text>
</comment>
<organism evidence="9 10">
    <name type="scientific">Polycladospora coralii</name>
    <dbReference type="NCBI Taxonomy" id="2771432"/>
    <lineage>
        <taxon>Bacteria</taxon>
        <taxon>Bacillati</taxon>
        <taxon>Bacillota</taxon>
        <taxon>Bacilli</taxon>
        <taxon>Bacillales</taxon>
        <taxon>Thermoactinomycetaceae</taxon>
        <taxon>Polycladospora</taxon>
    </lineage>
</organism>
<feature type="binding site" evidence="8">
    <location>
        <begin position="68"/>
        <end position="69"/>
    </location>
    <ligand>
        <name>NAD(+)</name>
        <dbReference type="ChEBI" id="CHEBI:57540"/>
    </ligand>
</feature>
<keyword evidence="2 8" id="KW-0547">Nucleotide-binding</keyword>
<comment type="catalytic activity">
    <reaction evidence="7 8">
        <text>NAD(+) + ATP = ADP + NADP(+) + H(+)</text>
        <dbReference type="Rhea" id="RHEA:18629"/>
        <dbReference type="ChEBI" id="CHEBI:15378"/>
        <dbReference type="ChEBI" id="CHEBI:30616"/>
        <dbReference type="ChEBI" id="CHEBI:57540"/>
        <dbReference type="ChEBI" id="CHEBI:58349"/>
        <dbReference type="ChEBI" id="CHEBI:456216"/>
        <dbReference type="EC" id="2.7.1.23"/>
    </reaction>
</comment>
<accession>A0A926RV73</accession>
<feature type="binding site" evidence="8">
    <location>
        <position position="153"/>
    </location>
    <ligand>
        <name>NAD(+)</name>
        <dbReference type="ChEBI" id="CHEBI:57540"/>
    </ligand>
</feature>
<comment type="caution">
    <text evidence="8">Lacks conserved residue(s) required for the propagation of feature annotation.</text>
</comment>
<keyword evidence="8" id="KW-0963">Cytoplasm</keyword>
<dbReference type="Gene3D" id="3.40.50.10330">
    <property type="entry name" value="Probable inorganic polyphosphate/atp-NAD kinase, domain 1"/>
    <property type="match status" value="1"/>
</dbReference>
<evidence type="ECO:0000256" key="7">
    <source>
        <dbReference type="ARBA" id="ARBA00047925"/>
    </source>
</evidence>
<dbReference type="SUPFAM" id="SSF111331">
    <property type="entry name" value="NAD kinase/diacylglycerol kinase-like"/>
    <property type="match status" value="1"/>
</dbReference>
<dbReference type="GO" id="GO:0019674">
    <property type="term" value="P:NAD+ metabolic process"/>
    <property type="evidence" value="ECO:0007669"/>
    <property type="project" value="InterPro"/>
</dbReference>
<dbReference type="InterPro" id="IPR017438">
    <property type="entry name" value="ATP-NAD_kinase_N"/>
</dbReference>
<feature type="binding site" evidence="8">
    <location>
        <position position="242"/>
    </location>
    <ligand>
        <name>NAD(+)</name>
        <dbReference type="ChEBI" id="CHEBI:57540"/>
    </ligand>
</feature>
<comment type="caution">
    <text evidence="9">The sequence shown here is derived from an EMBL/GenBank/DDBJ whole genome shotgun (WGS) entry which is preliminary data.</text>
</comment>
<feature type="binding site" evidence="8">
    <location>
        <begin position="183"/>
        <end position="188"/>
    </location>
    <ligand>
        <name>NAD(+)</name>
        <dbReference type="ChEBI" id="CHEBI:57540"/>
    </ligand>
</feature>
<protein>
    <recommendedName>
        <fullName evidence="8">NAD kinase</fullName>
        <ecNumber evidence="8">2.7.1.23</ecNumber>
    </recommendedName>
    <alternativeName>
        <fullName evidence="8">ATP-dependent NAD kinase</fullName>
    </alternativeName>
</protein>
<dbReference type="GO" id="GO:0005524">
    <property type="term" value="F:ATP binding"/>
    <property type="evidence" value="ECO:0007669"/>
    <property type="project" value="UniProtKB-KW"/>
</dbReference>
<dbReference type="InterPro" id="IPR017437">
    <property type="entry name" value="ATP-NAD_kinase_PpnK-typ_C"/>
</dbReference>
<keyword evidence="4 8" id="KW-0067">ATP-binding</keyword>
<proteinExistence type="inferred from homology"/>
<dbReference type="GO" id="GO:0005737">
    <property type="term" value="C:cytoplasm"/>
    <property type="evidence" value="ECO:0007669"/>
    <property type="project" value="UniProtKB-SubCell"/>
</dbReference>
<dbReference type="AlphaFoldDB" id="A0A926RV73"/>
<dbReference type="EMBL" id="JACXAH010000020">
    <property type="protein sequence ID" value="MBD1373259.1"/>
    <property type="molecule type" value="Genomic_DNA"/>
</dbReference>
<dbReference type="InterPro" id="IPR002504">
    <property type="entry name" value="NADK"/>
</dbReference>
<dbReference type="Proteomes" id="UP000661691">
    <property type="component" value="Unassembled WGS sequence"/>
</dbReference>
<evidence type="ECO:0000313" key="10">
    <source>
        <dbReference type="Proteomes" id="UP000661691"/>
    </source>
</evidence>
<feature type="binding site" evidence="8">
    <location>
        <position position="172"/>
    </location>
    <ligand>
        <name>NAD(+)</name>
        <dbReference type="ChEBI" id="CHEBI:57540"/>
    </ligand>
</feature>
<keyword evidence="6 8" id="KW-0520">NAD</keyword>
<evidence type="ECO:0000256" key="8">
    <source>
        <dbReference type="HAMAP-Rule" id="MF_00361"/>
    </source>
</evidence>
<name>A0A926RV73_9BACL</name>
<evidence type="ECO:0000256" key="5">
    <source>
        <dbReference type="ARBA" id="ARBA00022857"/>
    </source>
</evidence>
<feature type="active site" description="Proton acceptor" evidence="8">
    <location>
        <position position="68"/>
    </location>
</feature>
<keyword evidence="3 8" id="KW-0418">Kinase</keyword>
<dbReference type="HAMAP" id="MF_00361">
    <property type="entry name" value="NAD_kinase"/>
    <property type="match status" value="1"/>
</dbReference>
<evidence type="ECO:0000256" key="2">
    <source>
        <dbReference type="ARBA" id="ARBA00022741"/>
    </source>
</evidence>
<evidence type="ECO:0000256" key="6">
    <source>
        <dbReference type="ARBA" id="ARBA00023027"/>
    </source>
</evidence>
<dbReference type="EC" id="2.7.1.23" evidence="8"/>
<dbReference type="Pfam" id="PF20143">
    <property type="entry name" value="NAD_kinase_C"/>
    <property type="match status" value="1"/>
</dbReference>
<comment type="cofactor">
    <cofactor evidence="8">
        <name>a divalent metal cation</name>
        <dbReference type="ChEBI" id="CHEBI:60240"/>
    </cofactor>
</comment>
<keyword evidence="10" id="KW-1185">Reference proteome</keyword>
<dbReference type="GO" id="GO:0051287">
    <property type="term" value="F:NAD binding"/>
    <property type="evidence" value="ECO:0007669"/>
    <property type="project" value="UniProtKB-ARBA"/>
</dbReference>
<dbReference type="PANTHER" id="PTHR20275">
    <property type="entry name" value="NAD KINASE"/>
    <property type="match status" value="1"/>
</dbReference>